<protein>
    <submittedName>
        <fullName evidence="1">Uncharacterized protein</fullName>
    </submittedName>
</protein>
<dbReference type="InterPro" id="IPR045747">
    <property type="entry name" value="CRISPR-assoc_prot_Cas6_N_sf"/>
</dbReference>
<dbReference type="Gene3D" id="3.30.70.1890">
    <property type="match status" value="1"/>
</dbReference>
<organism evidence="1">
    <name type="scientific">bioreactor metagenome</name>
    <dbReference type="NCBI Taxonomy" id="1076179"/>
    <lineage>
        <taxon>unclassified sequences</taxon>
        <taxon>metagenomes</taxon>
        <taxon>ecological metagenomes</taxon>
    </lineage>
</organism>
<reference evidence="1" key="1">
    <citation type="submission" date="2019-08" db="EMBL/GenBank/DDBJ databases">
        <authorList>
            <person name="Kucharzyk K."/>
            <person name="Murdoch R.W."/>
            <person name="Higgins S."/>
            <person name="Loffler F."/>
        </authorList>
    </citation>
    <scope>NUCLEOTIDE SEQUENCE</scope>
</reference>
<evidence type="ECO:0000313" key="1">
    <source>
        <dbReference type="EMBL" id="MPN57799.1"/>
    </source>
</evidence>
<proteinExistence type="predicted"/>
<accession>A0A645J524</accession>
<dbReference type="AlphaFoldDB" id="A0A645J524"/>
<gene>
    <name evidence="1" type="ORF">SDC9_205493</name>
</gene>
<comment type="caution">
    <text evidence="1">The sequence shown here is derived from an EMBL/GenBank/DDBJ whole genome shotgun (WGS) entry which is preliminary data.</text>
</comment>
<name>A0A645J524_9ZZZZ</name>
<sequence>MKTIVIFEKNSNEPLPANYKLYLDSFICNCILDGDCRLSNLVYNYTKNYDTSKRPFSFFDFYVDCADNNDEFFPYEVVRMDFSSEYPDITDAFIRGVKSKVFYAKEIDLPVVTTLDVISNKPEELYLATL</sequence>
<dbReference type="EMBL" id="VSSQ01129797">
    <property type="protein sequence ID" value="MPN57799.1"/>
    <property type="molecule type" value="Genomic_DNA"/>
</dbReference>